<accession>A0A846H3A2</accession>
<proteinExistence type="predicted"/>
<organism evidence="1 2">
    <name type="scientific">Hassallia byssoidea VB512170</name>
    <dbReference type="NCBI Taxonomy" id="1304833"/>
    <lineage>
        <taxon>Bacteria</taxon>
        <taxon>Bacillati</taxon>
        <taxon>Cyanobacteriota</taxon>
        <taxon>Cyanophyceae</taxon>
        <taxon>Nostocales</taxon>
        <taxon>Tolypothrichaceae</taxon>
        <taxon>Hassallia</taxon>
    </lineage>
</organism>
<protein>
    <submittedName>
        <fullName evidence="1">Uncharacterized protein</fullName>
    </submittedName>
</protein>
<gene>
    <name evidence="1" type="ORF">PI95_003615</name>
</gene>
<name>A0A846H3A2_9CYAN</name>
<evidence type="ECO:0000313" key="2">
    <source>
        <dbReference type="Proteomes" id="UP000031549"/>
    </source>
</evidence>
<evidence type="ECO:0000313" key="1">
    <source>
        <dbReference type="EMBL" id="NEU71695.1"/>
    </source>
</evidence>
<dbReference type="EMBL" id="JTCM02000004">
    <property type="protein sequence ID" value="NEU71695.1"/>
    <property type="molecule type" value="Genomic_DNA"/>
</dbReference>
<dbReference type="RefSeq" id="WP_039752705.1">
    <property type="nucleotide sequence ID" value="NZ_JTCM02000004.1"/>
</dbReference>
<keyword evidence="2" id="KW-1185">Reference proteome</keyword>
<sequence length="70" mass="8242">MKTFNVPLLKKVWQNLFRFIVTSSELQVWQTSNSHGQTSFRAYDPTTGSSACFGSEEDMRVWIEQLYYKK</sequence>
<reference evidence="1 2" key="1">
    <citation type="journal article" date="2015" name="Genome Announc.">
        <title>Draft Genome Sequence of Cyanobacterium Hassallia byssoidea Strain VB512170, Isolated from Monuments in India.</title>
        <authorList>
            <person name="Singh D."/>
            <person name="Chandrababunaidu M.M."/>
            <person name="Panda A."/>
            <person name="Sen D."/>
            <person name="Bhattacharyya S."/>
            <person name="Adhikary S.P."/>
            <person name="Tripathy S."/>
        </authorList>
    </citation>
    <scope>NUCLEOTIDE SEQUENCE [LARGE SCALE GENOMIC DNA]</scope>
    <source>
        <strain evidence="1 2">VB512170</strain>
    </source>
</reference>
<comment type="caution">
    <text evidence="1">The sequence shown here is derived from an EMBL/GenBank/DDBJ whole genome shotgun (WGS) entry which is preliminary data.</text>
</comment>
<dbReference type="Proteomes" id="UP000031549">
    <property type="component" value="Unassembled WGS sequence"/>
</dbReference>
<dbReference type="AlphaFoldDB" id="A0A846H3A2"/>